<dbReference type="InterPro" id="IPR003719">
    <property type="entry name" value="Phenazine_PhzF-like"/>
</dbReference>
<feature type="active site" evidence="1">
    <location>
        <position position="76"/>
    </location>
</feature>
<reference evidence="3" key="1">
    <citation type="submission" date="2021-07" db="EMBL/GenBank/DDBJ databases">
        <authorList>
            <person name="Branca A.L. A."/>
        </authorList>
    </citation>
    <scope>NUCLEOTIDE SEQUENCE</scope>
</reference>
<dbReference type="PIRSF" id="PIRSF016184">
    <property type="entry name" value="PhzC_PhzF"/>
    <property type="match status" value="1"/>
</dbReference>
<dbReference type="PANTHER" id="PTHR13774:SF32">
    <property type="entry name" value="ANTISENSE-ENHANCING SEQUENCE 1"/>
    <property type="match status" value="1"/>
</dbReference>
<evidence type="ECO:0000256" key="2">
    <source>
        <dbReference type="SAM" id="MobiDB-lite"/>
    </source>
</evidence>
<dbReference type="AlphaFoldDB" id="A0A9W4HM44"/>
<name>A0A9W4HM44_PENOL</name>
<dbReference type="Pfam" id="PF02567">
    <property type="entry name" value="PhzC-PhzF"/>
    <property type="match status" value="1"/>
</dbReference>
<evidence type="ECO:0000256" key="1">
    <source>
        <dbReference type="PIRSR" id="PIRSR016184-1"/>
    </source>
</evidence>
<keyword evidence="4" id="KW-1185">Reference proteome</keyword>
<organism evidence="3 4">
    <name type="scientific">Penicillium olsonii</name>
    <dbReference type="NCBI Taxonomy" id="99116"/>
    <lineage>
        <taxon>Eukaryota</taxon>
        <taxon>Fungi</taxon>
        <taxon>Dikarya</taxon>
        <taxon>Ascomycota</taxon>
        <taxon>Pezizomycotina</taxon>
        <taxon>Eurotiomycetes</taxon>
        <taxon>Eurotiomycetidae</taxon>
        <taxon>Eurotiales</taxon>
        <taxon>Aspergillaceae</taxon>
        <taxon>Penicillium</taxon>
    </lineage>
</organism>
<dbReference type="Gene3D" id="3.10.310.10">
    <property type="entry name" value="Diaminopimelate Epimerase, Chain A, domain 1"/>
    <property type="match status" value="2"/>
</dbReference>
<dbReference type="PANTHER" id="PTHR13774">
    <property type="entry name" value="PHENAZINE BIOSYNTHESIS PROTEIN"/>
    <property type="match status" value="1"/>
</dbReference>
<feature type="region of interest" description="Disordered" evidence="2">
    <location>
        <begin position="1"/>
        <end position="21"/>
    </location>
</feature>
<protein>
    <submittedName>
        <fullName evidence="3">Uncharacterized protein</fullName>
    </submittedName>
</protein>
<dbReference type="Proteomes" id="UP001153618">
    <property type="component" value="Unassembled WGS sequence"/>
</dbReference>
<feature type="compositionally biased region" description="Polar residues" evidence="2">
    <location>
        <begin position="1"/>
        <end position="10"/>
    </location>
</feature>
<evidence type="ECO:0000313" key="3">
    <source>
        <dbReference type="EMBL" id="CAG8057610.1"/>
    </source>
</evidence>
<proteinExistence type="predicted"/>
<gene>
    <name evidence="3" type="ORF">POLS_LOCUS3447</name>
</gene>
<comment type="caution">
    <text evidence="3">The sequence shown here is derived from an EMBL/GenBank/DDBJ whole genome shotgun (WGS) entry which is preliminary data.</text>
</comment>
<dbReference type="EMBL" id="CAJVOS010000016">
    <property type="protein sequence ID" value="CAG8057610.1"/>
    <property type="molecule type" value="Genomic_DNA"/>
</dbReference>
<dbReference type="OrthoDB" id="75169at2759"/>
<evidence type="ECO:0000313" key="4">
    <source>
        <dbReference type="Proteomes" id="UP001153618"/>
    </source>
</evidence>
<dbReference type="GO" id="GO:0005737">
    <property type="term" value="C:cytoplasm"/>
    <property type="evidence" value="ECO:0007669"/>
    <property type="project" value="TreeGrafter"/>
</dbReference>
<dbReference type="GO" id="GO:0016853">
    <property type="term" value="F:isomerase activity"/>
    <property type="evidence" value="ECO:0007669"/>
    <property type="project" value="TreeGrafter"/>
</dbReference>
<dbReference type="SUPFAM" id="SSF54506">
    <property type="entry name" value="Diaminopimelate epimerase-like"/>
    <property type="match status" value="1"/>
</dbReference>
<dbReference type="NCBIfam" id="TIGR00654">
    <property type="entry name" value="PhzF_family"/>
    <property type="match status" value="1"/>
</dbReference>
<accession>A0A9W4HM44</accession>
<sequence length="338" mass="36489">MVDSMTQSGAGTIKPHPPTSTAQHAAIRKMSLNFVTLDVFTSTPYSGNPLGVVFLDSQPITQSQKQNIAREFNLSETIFVHPTTEPTTRTIDIFTTDCEIPFAGHPTIGAASWFLTHSAEKGVTTLATKSGIIPISIQDKETNYVAARIAQNTRIHKARFDRSEVLRLHPSLKPFLPEGVTFPLFSIVNGMSQLFIELESLEALAAVTPATGGELISAAETEYLDEGWRAGLVCVYFFVRDVQDEVLSKKVIRSRMMLGTLEDPATGSSASGLAAYLTLTEGQAGQAHEYHVVQGVEMGRRSDIGVGVTLDADKKIEQVVLTGTAVSVSEGKVRVPPA</sequence>